<feature type="region of interest" description="Disordered" evidence="1">
    <location>
        <begin position="52"/>
        <end position="86"/>
    </location>
</feature>
<evidence type="ECO:0000313" key="2">
    <source>
        <dbReference type="EMBL" id="KAG2652525.1"/>
    </source>
</evidence>
<reference evidence="2" key="1">
    <citation type="submission" date="2020-05" db="EMBL/GenBank/DDBJ databases">
        <title>WGS assembly of Panicum virgatum.</title>
        <authorList>
            <person name="Lovell J.T."/>
            <person name="Jenkins J."/>
            <person name="Shu S."/>
            <person name="Juenger T.E."/>
            <person name="Schmutz J."/>
        </authorList>
    </citation>
    <scope>NUCLEOTIDE SEQUENCE</scope>
    <source>
        <strain evidence="2">AP13</strain>
    </source>
</reference>
<evidence type="ECO:0000256" key="1">
    <source>
        <dbReference type="SAM" id="MobiDB-lite"/>
    </source>
</evidence>
<proteinExistence type="predicted"/>
<feature type="region of interest" description="Disordered" evidence="1">
    <location>
        <begin position="9"/>
        <end position="36"/>
    </location>
</feature>
<sequence>MYGILWRARRAVNRPNQSTQNQPQHPRASRRRSSPAVPEAIGFCTMNPIPGLAIPTSPRQSGETTGDARRRIHHAAPYDSGRTDGDARRRTHLWSDRPRAHVRCVGHRIDCRRDCTGAGGGDNSSGCCSRRLQFQVSHICNEKYCTS</sequence>
<name>A0A8T0WZ87_PANVG</name>
<dbReference type="Proteomes" id="UP000823388">
    <property type="component" value="Chromosome 1N"/>
</dbReference>
<gene>
    <name evidence="2" type="ORF">PVAP13_1NG358657</name>
</gene>
<protein>
    <submittedName>
        <fullName evidence="2">Uncharacterized protein</fullName>
    </submittedName>
</protein>
<organism evidence="2 3">
    <name type="scientific">Panicum virgatum</name>
    <name type="common">Blackwell switchgrass</name>
    <dbReference type="NCBI Taxonomy" id="38727"/>
    <lineage>
        <taxon>Eukaryota</taxon>
        <taxon>Viridiplantae</taxon>
        <taxon>Streptophyta</taxon>
        <taxon>Embryophyta</taxon>
        <taxon>Tracheophyta</taxon>
        <taxon>Spermatophyta</taxon>
        <taxon>Magnoliopsida</taxon>
        <taxon>Liliopsida</taxon>
        <taxon>Poales</taxon>
        <taxon>Poaceae</taxon>
        <taxon>PACMAD clade</taxon>
        <taxon>Panicoideae</taxon>
        <taxon>Panicodae</taxon>
        <taxon>Paniceae</taxon>
        <taxon>Panicinae</taxon>
        <taxon>Panicum</taxon>
        <taxon>Panicum sect. Hiantes</taxon>
    </lineage>
</organism>
<comment type="caution">
    <text evidence="2">The sequence shown here is derived from an EMBL/GenBank/DDBJ whole genome shotgun (WGS) entry which is preliminary data.</text>
</comment>
<keyword evidence="3" id="KW-1185">Reference proteome</keyword>
<feature type="compositionally biased region" description="Polar residues" evidence="1">
    <location>
        <begin position="14"/>
        <end position="24"/>
    </location>
</feature>
<accession>A0A8T0WZ87</accession>
<dbReference type="AlphaFoldDB" id="A0A8T0WZ87"/>
<evidence type="ECO:0000313" key="3">
    <source>
        <dbReference type="Proteomes" id="UP000823388"/>
    </source>
</evidence>
<dbReference type="EMBL" id="CM029038">
    <property type="protein sequence ID" value="KAG2652525.1"/>
    <property type="molecule type" value="Genomic_DNA"/>
</dbReference>